<organism evidence="2 3">
    <name type="scientific">Jejudonia soesokkakensis</name>
    <dbReference type="NCBI Taxonomy" id="1323432"/>
    <lineage>
        <taxon>Bacteria</taxon>
        <taxon>Pseudomonadati</taxon>
        <taxon>Bacteroidota</taxon>
        <taxon>Flavobacteriia</taxon>
        <taxon>Flavobacteriales</taxon>
        <taxon>Flavobacteriaceae</taxon>
        <taxon>Jejudonia</taxon>
    </lineage>
</organism>
<evidence type="ECO:0000256" key="1">
    <source>
        <dbReference type="SAM" id="Phobius"/>
    </source>
</evidence>
<protein>
    <submittedName>
        <fullName evidence="2">DUF6498-containing protein</fullName>
    </submittedName>
</protein>
<dbReference type="Proteomes" id="UP001596415">
    <property type="component" value="Unassembled WGS sequence"/>
</dbReference>
<feature type="transmembrane region" description="Helical" evidence="1">
    <location>
        <begin position="12"/>
        <end position="31"/>
    </location>
</feature>
<comment type="caution">
    <text evidence="2">The sequence shown here is derived from an EMBL/GenBank/DDBJ whole genome shotgun (WGS) entry which is preliminary data.</text>
</comment>
<feature type="transmembrane region" description="Helical" evidence="1">
    <location>
        <begin position="122"/>
        <end position="144"/>
    </location>
</feature>
<feature type="transmembrane region" description="Helical" evidence="1">
    <location>
        <begin position="78"/>
        <end position="102"/>
    </location>
</feature>
<evidence type="ECO:0000313" key="3">
    <source>
        <dbReference type="Proteomes" id="UP001596415"/>
    </source>
</evidence>
<accession>A0ABW2MSP3</accession>
<dbReference type="RefSeq" id="WP_380216585.1">
    <property type="nucleotide sequence ID" value="NZ_JBHTBN010000001.1"/>
</dbReference>
<proteinExistence type="predicted"/>
<dbReference type="EMBL" id="JBHTBN010000001">
    <property type="protein sequence ID" value="MFC7356741.1"/>
    <property type="molecule type" value="Genomic_DNA"/>
</dbReference>
<reference evidence="3" key="1">
    <citation type="journal article" date="2019" name="Int. J. Syst. Evol. Microbiol.">
        <title>The Global Catalogue of Microorganisms (GCM) 10K type strain sequencing project: providing services to taxonomists for standard genome sequencing and annotation.</title>
        <authorList>
            <consortium name="The Broad Institute Genomics Platform"/>
            <consortium name="The Broad Institute Genome Sequencing Center for Infectious Disease"/>
            <person name="Wu L."/>
            <person name="Ma J."/>
        </authorList>
    </citation>
    <scope>NUCLEOTIDE SEQUENCE [LARGE SCALE GENOMIC DNA]</scope>
    <source>
        <strain evidence="3">CGMCC 1.16306</strain>
    </source>
</reference>
<keyword evidence="1" id="KW-0812">Transmembrane</keyword>
<sequence length="242" mass="27774">MIKNLLFPNKYNILVWANTLFLLVLLLSGYASAITIVLAYFMETIIIGLFHILKLWIVVKKGKPGDPTKNDGMSGMGVIPFFIVHYGMFVAIQSIFVFSFFAHDFPEIKEAFHLIDNYTFALQLDGMHAIIASLVVTNLGYFYTNFLATEKYKEYTPAQLFFKPYVRIFIQQFAVILAGFFFIILSQGIAAAILLLIIRLPVDLIMVGIHKDSKPFEAYVKKHSTTYNQYLETKKKYQEFSE</sequence>
<keyword evidence="3" id="KW-1185">Reference proteome</keyword>
<feature type="transmembrane region" description="Helical" evidence="1">
    <location>
        <begin position="37"/>
        <end position="57"/>
    </location>
</feature>
<name>A0ABW2MSP3_9FLAO</name>
<dbReference type="Pfam" id="PF20108">
    <property type="entry name" value="DUF6498"/>
    <property type="match status" value="1"/>
</dbReference>
<dbReference type="InterPro" id="IPR045466">
    <property type="entry name" value="DUF6498"/>
</dbReference>
<keyword evidence="1" id="KW-1133">Transmembrane helix</keyword>
<keyword evidence="1" id="KW-0472">Membrane</keyword>
<evidence type="ECO:0000313" key="2">
    <source>
        <dbReference type="EMBL" id="MFC7356741.1"/>
    </source>
</evidence>
<gene>
    <name evidence="2" type="ORF">ACFQO1_03505</name>
</gene>